<keyword evidence="19" id="KW-0378">Hydrolase</keyword>
<sequence length="413" mass="41358">MFQKLLGLSLVAAVSAHQNFHQFWVNDVTPGYQAGIRMPPSNSPVTDVTSDDISCNVNGNDVPSAVDTIAANEGDKITVNWDISSHPGPITHFLFGPVDDAAQATGIGAGWFKIDERDYVDGAWANEYLSDNGGNYTFSLPTGLQSGEYLLRSEMLALHGAQTVGGAQFYIGCAQLKVTGTGSGSCTPSISLPGAYNAEDDNIYIPNVYNGFDPTTYTAPGGDVAACGAGASTPATSAVASSAAATSVAASATSAASSAVATATSSSAPVAAASSSSSIAATSATVTSAAASTTSQAAATTVASSAAPSETDSADDDESCDADDSDDDDDEDEDTCEPEETEVATSAAPTVVPSSAAPSTLLTRTSSKAATSTSGSSSGIALYGQCGGASYTGVTTCASGTCTVMNDYYSQCV</sequence>
<keyword evidence="12" id="KW-0624">Polysaccharide degradation</keyword>
<feature type="compositionally biased region" description="Low complexity" evidence="16">
    <location>
        <begin position="301"/>
        <end position="311"/>
    </location>
</feature>
<dbReference type="GO" id="GO:0030248">
    <property type="term" value="F:cellulose binding"/>
    <property type="evidence" value="ECO:0007669"/>
    <property type="project" value="InterPro"/>
</dbReference>
<dbReference type="GO" id="GO:0005576">
    <property type="term" value="C:extracellular region"/>
    <property type="evidence" value="ECO:0007669"/>
    <property type="project" value="UniProtKB-SubCell"/>
</dbReference>
<keyword evidence="6" id="KW-0136">Cellulose degradation</keyword>
<name>A0A9P8UYQ8_9PEZI</name>
<keyword evidence="11" id="KW-0119">Carbohydrate metabolism</keyword>
<dbReference type="SUPFAM" id="SSF57180">
    <property type="entry name" value="Cellulose-binding domain"/>
    <property type="match status" value="1"/>
</dbReference>
<dbReference type="PANTHER" id="PTHR33353:SF1">
    <property type="entry name" value="ENDO-BETA-1,4-GLUCANASE D"/>
    <property type="match status" value="1"/>
</dbReference>
<reference evidence="19" key="1">
    <citation type="journal article" date="2021" name="Nat. Commun.">
        <title>Genetic determinants of endophytism in the Arabidopsis root mycobiome.</title>
        <authorList>
            <person name="Mesny F."/>
            <person name="Miyauchi S."/>
            <person name="Thiergart T."/>
            <person name="Pickel B."/>
            <person name="Atanasova L."/>
            <person name="Karlsson M."/>
            <person name="Huettel B."/>
            <person name="Barry K.W."/>
            <person name="Haridas S."/>
            <person name="Chen C."/>
            <person name="Bauer D."/>
            <person name="Andreopoulos W."/>
            <person name="Pangilinan J."/>
            <person name="LaButti K."/>
            <person name="Riley R."/>
            <person name="Lipzen A."/>
            <person name="Clum A."/>
            <person name="Drula E."/>
            <person name="Henrissat B."/>
            <person name="Kohler A."/>
            <person name="Grigoriev I.V."/>
            <person name="Martin F.M."/>
            <person name="Hacquard S."/>
        </authorList>
    </citation>
    <scope>NUCLEOTIDE SEQUENCE</scope>
    <source>
        <strain evidence="19">MPI-SDFR-AT-0073</strain>
    </source>
</reference>
<evidence type="ECO:0000256" key="10">
    <source>
        <dbReference type="ARBA" id="ARBA00023157"/>
    </source>
</evidence>
<evidence type="ECO:0000313" key="20">
    <source>
        <dbReference type="Proteomes" id="UP000758603"/>
    </source>
</evidence>
<dbReference type="Pfam" id="PF03443">
    <property type="entry name" value="AA9"/>
    <property type="match status" value="1"/>
</dbReference>
<dbReference type="PROSITE" id="PS51164">
    <property type="entry name" value="CBM1_2"/>
    <property type="match status" value="1"/>
</dbReference>
<feature type="domain" description="CBM1" evidence="18">
    <location>
        <begin position="378"/>
        <end position="413"/>
    </location>
</feature>
<evidence type="ECO:0000256" key="13">
    <source>
        <dbReference type="ARBA" id="ARBA00044502"/>
    </source>
</evidence>
<evidence type="ECO:0000256" key="9">
    <source>
        <dbReference type="ARBA" id="ARBA00023033"/>
    </source>
</evidence>
<dbReference type="EMBL" id="JAGPXC010000001">
    <property type="protein sequence ID" value="KAH6660652.1"/>
    <property type="molecule type" value="Genomic_DNA"/>
</dbReference>
<dbReference type="InterPro" id="IPR049892">
    <property type="entry name" value="AA9"/>
</dbReference>
<keyword evidence="9" id="KW-0503">Monooxygenase</keyword>
<dbReference type="CDD" id="cd21175">
    <property type="entry name" value="LPMO_AA9"/>
    <property type="match status" value="1"/>
</dbReference>
<protein>
    <recommendedName>
        <fullName evidence="15">lytic cellulose monooxygenase (C4-dehydrogenating)</fullName>
        <ecNumber evidence="15">1.14.99.56</ecNumber>
    </recommendedName>
</protein>
<dbReference type="AlphaFoldDB" id="A0A9P8UYQ8"/>
<keyword evidence="3" id="KW-0964">Secreted</keyword>
<keyword evidence="10" id="KW-1015">Disulfide bond</keyword>
<dbReference type="InterPro" id="IPR000254">
    <property type="entry name" value="CBD"/>
</dbReference>
<dbReference type="GO" id="GO:0004497">
    <property type="term" value="F:monooxygenase activity"/>
    <property type="evidence" value="ECO:0007669"/>
    <property type="project" value="UniProtKB-KW"/>
</dbReference>
<comment type="caution">
    <text evidence="19">The sequence shown here is derived from an EMBL/GenBank/DDBJ whole genome shotgun (WGS) entry which is preliminary data.</text>
</comment>
<feature type="compositionally biased region" description="Low complexity" evidence="16">
    <location>
        <begin position="343"/>
        <end position="378"/>
    </location>
</feature>
<dbReference type="PANTHER" id="PTHR33353">
    <property type="entry name" value="PUTATIVE (AFU_ORTHOLOGUE AFUA_1G12560)-RELATED"/>
    <property type="match status" value="1"/>
</dbReference>
<dbReference type="EC" id="1.14.99.56" evidence="15"/>
<accession>A0A9P8UYQ8</accession>
<dbReference type="Proteomes" id="UP000758603">
    <property type="component" value="Unassembled WGS sequence"/>
</dbReference>
<dbReference type="GO" id="GO:0016787">
    <property type="term" value="F:hydrolase activity"/>
    <property type="evidence" value="ECO:0007669"/>
    <property type="project" value="UniProtKB-KW"/>
</dbReference>
<evidence type="ECO:0000256" key="1">
    <source>
        <dbReference type="ARBA" id="ARBA00001973"/>
    </source>
</evidence>
<comment type="subcellular location">
    <subcellularLocation>
        <location evidence="2">Secreted</location>
    </subcellularLocation>
</comment>
<dbReference type="InterPro" id="IPR035971">
    <property type="entry name" value="CBD_sf"/>
</dbReference>
<evidence type="ECO:0000256" key="15">
    <source>
        <dbReference type="ARBA" id="ARBA00047174"/>
    </source>
</evidence>
<feature type="region of interest" description="Disordered" evidence="16">
    <location>
        <begin position="301"/>
        <end position="378"/>
    </location>
</feature>
<feature type="chain" id="PRO_5040170952" description="lytic cellulose monooxygenase (C4-dehydrogenating)" evidence="17">
    <location>
        <begin position="17"/>
        <end position="413"/>
    </location>
</feature>
<evidence type="ECO:0000256" key="6">
    <source>
        <dbReference type="ARBA" id="ARBA00023001"/>
    </source>
</evidence>
<evidence type="ECO:0000259" key="18">
    <source>
        <dbReference type="PROSITE" id="PS51164"/>
    </source>
</evidence>
<dbReference type="Gene3D" id="2.70.50.70">
    <property type="match status" value="1"/>
</dbReference>
<keyword evidence="20" id="KW-1185">Reference proteome</keyword>
<evidence type="ECO:0000256" key="17">
    <source>
        <dbReference type="SAM" id="SignalP"/>
    </source>
</evidence>
<dbReference type="GeneID" id="70134295"/>
<dbReference type="Pfam" id="PF00734">
    <property type="entry name" value="CBM_1"/>
    <property type="match status" value="1"/>
</dbReference>
<evidence type="ECO:0000256" key="12">
    <source>
        <dbReference type="ARBA" id="ARBA00023326"/>
    </source>
</evidence>
<evidence type="ECO:0000256" key="14">
    <source>
        <dbReference type="ARBA" id="ARBA00045077"/>
    </source>
</evidence>
<keyword evidence="7" id="KW-0560">Oxidoreductase</keyword>
<dbReference type="SMART" id="SM00236">
    <property type="entry name" value="fCBD"/>
    <property type="match status" value="1"/>
</dbReference>
<dbReference type="GO" id="GO:0046872">
    <property type="term" value="F:metal ion binding"/>
    <property type="evidence" value="ECO:0007669"/>
    <property type="project" value="UniProtKB-KW"/>
</dbReference>
<evidence type="ECO:0000256" key="7">
    <source>
        <dbReference type="ARBA" id="ARBA00023002"/>
    </source>
</evidence>
<organism evidence="19 20">
    <name type="scientific">Truncatella angustata</name>
    <dbReference type="NCBI Taxonomy" id="152316"/>
    <lineage>
        <taxon>Eukaryota</taxon>
        <taxon>Fungi</taxon>
        <taxon>Dikarya</taxon>
        <taxon>Ascomycota</taxon>
        <taxon>Pezizomycotina</taxon>
        <taxon>Sordariomycetes</taxon>
        <taxon>Xylariomycetidae</taxon>
        <taxon>Amphisphaeriales</taxon>
        <taxon>Sporocadaceae</taxon>
        <taxon>Truncatella</taxon>
    </lineage>
</organism>
<keyword evidence="4" id="KW-0479">Metal-binding</keyword>
<evidence type="ECO:0000256" key="2">
    <source>
        <dbReference type="ARBA" id="ARBA00004613"/>
    </source>
</evidence>
<comment type="similarity">
    <text evidence="13">Belongs to the polysaccharide monooxygenase AA9 family.</text>
</comment>
<evidence type="ECO:0000256" key="16">
    <source>
        <dbReference type="SAM" id="MobiDB-lite"/>
    </source>
</evidence>
<dbReference type="GO" id="GO:0030245">
    <property type="term" value="P:cellulose catabolic process"/>
    <property type="evidence" value="ECO:0007669"/>
    <property type="project" value="UniProtKB-KW"/>
</dbReference>
<dbReference type="RefSeq" id="XP_045964783.1">
    <property type="nucleotide sequence ID" value="XM_046105404.1"/>
</dbReference>
<evidence type="ECO:0000256" key="4">
    <source>
        <dbReference type="ARBA" id="ARBA00022723"/>
    </source>
</evidence>
<dbReference type="InterPro" id="IPR005103">
    <property type="entry name" value="AA9_LPMO"/>
</dbReference>
<keyword evidence="8" id="KW-0186">Copper</keyword>
<evidence type="ECO:0000256" key="8">
    <source>
        <dbReference type="ARBA" id="ARBA00023008"/>
    </source>
</evidence>
<dbReference type="PROSITE" id="PS00562">
    <property type="entry name" value="CBM1_1"/>
    <property type="match status" value="1"/>
</dbReference>
<evidence type="ECO:0000313" key="19">
    <source>
        <dbReference type="EMBL" id="KAH6660652.1"/>
    </source>
</evidence>
<evidence type="ECO:0000256" key="11">
    <source>
        <dbReference type="ARBA" id="ARBA00023277"/>
    </source>
</evidence>
<feature type="signal peptide" evidence="17">
    <location>
        <begin position="1"/>
        <end position="16"/>
    </location>
</feature>
<proteinExistence type="inferred from homology"/>
<keyword evidence="5 17" id="KW-0732">Signal</keyword>
<dbReference type="OrthoDB" id="4849160at2759"/>
<comment type="catalytic activity">
    <reaction evidence="14">
        <text>[(1-&gt;4)-beta-D-glucosyl]n+m + reduced acceptor + O2 = 4-dehydro-beta-D-glucosyl-[(1-&gt;4)-beta-D-glucosyl]n-1 + [(1-&gt;4)-beta-D-glucosyl]m + acceptor + H2O.</text>
        <dbReference type="EC" id="1.14.99.56"/>
    </reaction>
</comment>
<comment type="cofactor">
    <cofactor evidence="1">
        <name>Cu(2+)</name>
        <dbReference type="ChEBI" id="CHEBI:29036"/>
    </cofactor>
</comment>
<evidence type="ECO:0000256" key="3">
    <source>
        <dbReference type="ARBA" id="ARBA00022525"/>
    </source>
</evidence>
<evidence type="ECO:0000256" key="5">
    <source>
        <dbReference type="ARBA" id="ARBA00022729"/>
    </source>
</evidence>
<gene>
    <name evidence="19" type="ORF">BKA67DRAFT_61317</name>
</gene>
<feature type="compositionally biased region" description="Acidic residues" evidence="16">
    <location>
        <begin position="312"/>
        <end position="342"/>
    </location>
</feature>